<evidence type="ECO:0000256" key="2">
    <source>
        <dbReference type="ARBA" id="ARBA00012479"/>
    </source>
</evidence>
<dbReference type="NCBIfam" id="TIGR02821">
    <property type="entry name" value="fghA_ester_D"/>
    <property type="match status" value="1"/>
</dbReference>
<evidence type="ECO:0000313" key="9">
    <source>
        <dbReference type="EMBL" id="MBW4547141.1"/>
    </source>
</evidence>
<evidence type="ECO:0000256" key="6">
    <source>
        <dbReference type="NCBIfam" id="TIGR02821"/>
    </source>
</evidence>
<dbReference type="AlphaFoldDB" id="A0A951UCY9"/>
<accession>A0A951UCY9</accession>
<dbReference type="GO" id="GO:0052689">
    <property type="term" value="F:carboxylic ester hydrolase activity"/>
    <property type="evidence" value="ECO:0007669"/>
    <property type="project" value="UniProtKB-KW"/>
</dbReference>
<keyword evidence="4 8" id="KW-0378">Hydrolase</keyword>
<dbReference type="PANTHER" id="PTHR10061:SF0">
    <property type="entry name" value="S-FORMYLGLUTATHIONE HYDROLASE"/>
    <property type="match status" value="1"/>
</dbReference>
<evidence type="ECO:0000313" key="10">
    <source>
        <dbReference type="Proteomes" id="UP000753908"/>
    </source>
</evidence>
<dbReference type="InterPro" id="IPR014186">
    <property type="entry name" value="S-formylglutathione_hydrol"/>
</dbReference>
<reference evidence="9" key="2">
    <citation type="journal article" date="2022" name="Microbiol. Resour. Announc.">
        <title>Metagenome Sequencing to Explore Phylogenomics of Terrestrial Cyanobacteria.</title>
        <authorList>
            <person name="Ward R.D."/>
            <person name="Stajich J.E."/>
            <person name="Johansen J.R."/>
            <person name="Huntemann M."/>
            <person name="Clum A."/>
            <person name="Foster B."/>
            <person name="Foster B."/>
            <person name="Roux S."/>
            <person name="Palaniappan K."/>
            <person name="Varghese N."/>
            <person name="Mukherjee S."/>
            <person name="Reddy T.B.K."/>
            <person name="Daum C."/>
            <person name="Copeland A."/>
            <person name="Chen I.A."/>
            <person name="Ivanova N.N."/>
            <person name="Kyrpides N.C."/>
            <person name="Shapiro N."/>
            <person name="Eloe-Fadrosh E.A."/>
            <person name="Pietrasiak N."/>
        </authorList>
    </citation>
    <scope>NUCLEOTIDE SEQUENCE</scope>
    <source>
        <strain evidence="9">CPER-KK1</strain>
    </source>
</reference>
<evidence type="ECO:0000256" key="8">
    <source>
        <dbReference type="RuleBase" id="RU363068"/>
    </source>
</evidence>
<comment type="catalytic activity">
    <reaction evidence="5 8">
        <text>S-formylglutathione + H2O = formate + glutathione + H(+)</text>
        <dbReference type="Rhea" id="RHEA:14961"/>
        <dbReference type="ChEBI" id="CHEBI:15377"/>
        <dbReference type="ChEBI" id="CHEBI:15378"/>
        <dbReference type="ChEBI" id="CHEBI:15740"/>
        <dbReference type="ChEBI" id="CHEBI:57688"/>
        <dbReference type="ChEBI" id="CHEBI:57925"/>
        <dbReference type="EC" id="3.1.2.12"/>
    </reaction>
</comment>
<dbReference type="GO" id="GO:0018738">
    <property type="term" value="F:S-formylglutathione hydrolase activity"/>
    <property type="evidence" value="ECO:0007669"/>
    <property type="project" value="UniProtKB-UniRule"/>
</dbReference>
<comment type="caution">
    <text evidence="9">The sequence shown here is derived from an EMBL/GenBank/DDBJ whole genome shotgun (WGS) entry which is preliminary data.</text>
</comment>
<dbReference type="Gene3D" id="3.40.50.1820">
    <property type="entry name" value="alpha/beta hydrolase"/>
    <property type="match status" value="1"/>
</dbReference>
<feature type="active site" description="Charge relay system" evidence="7">
    <location>
        <position position="227"/>
    </location>
</feature>
<dbReference type="Pfam" id="PF00756">
    <property type="entry name" value="Esterase"/>
    <property type="match status" value="1"/>
</dbReference>
<comment type="function">
    <text evidence="8">Serine hydrolase involved in the detoxification of formaldehyde.</text>
</comment>
<proteinExistence type="inferred from homology"/>
<dbReference type="SUPFAM" id="SSF53474">
    <property type="entry name" value="alpha/beta-Hydrolases"/>
    <property type="match status" value="1"/>
</dbReference>
<comment type="similarity">
    <text evidence="1 8">Belongs to the esterase D family.</text>
</comment>
<evidence type="ECO:0000256" key="4">
    <source>
        <dbReference type="ARBA" id="ARBA00022801"/>
    </source>
</evidence>
<evidence type="ECO:0000256" key="7">
    <source>
        <dbReference type="PIRSR" id="PIRSR614186-1"/>
    </source>
</evidence>
<dbReference type="EMBL" id="JAHHIF010000036">
    <property type="protein sequence ID" value="MBW4547141.1"/>
    <property type="molecule type" value="Genomic_DNA"/>
</dbReference>
<protein>
    <recommendedName>
        <fullName evidence="2 6">S-formylglutathione hydrolase</fullName>
        <ecNumber evidence="2 6">3.1.2.12</ecNumber>
    </recommendedName>
</protein>
<keyword evidence="3 8" id="KW-0719">Serine esterase</keyword>
<evidence type="ECO:0000256" key="3">
    <source>
        <dbReference type="ARBA" id="ARBA00022487"/>
    </source>
</evidence>
<dbReference type="GO" id="GO:0046294">
    <property type="term" value="P:formaldehyde catabolic process"/>
    <property type="evidence" value="ECO:0007669"/>
    <property type="project" value="InterPro"/>
</dbReference>
<dbReference type="InterPro" id="IPR029058">
    <property type="entry name" value="AB_hydrolase_fold"/>
</dbReference>
<gene>
    <name evidence="9" type="primary">fghA</name>
    <name evidence="9" type="ORF">KME25_22285</name>
</gene>
<dbReference type="InterPro" id="IPR000801">
    <property type="entry name" value="Esterase-like"/>
</dbReference>
<organism evidence="9 10">
    <name type="scientific">Symplocastrum torsivum CPER-KK1</name>
    <dbReference type="NCBI Taxonomy" id="450513"/>
    <lineage>
        <taxon>Bacteria</taxon>
        <taxon>Bacillati</taxon>
        <taxon>Cyanobacteriota</taxon>
        <taxon>Cyanophyceae</taxon>
        <taxon>Oscillatoriophycideae</taxon>
        <taxon>Oscillatoriales</taxon>
        <taxon>Microcoleaceae</taxon>
        <taxon>Symplocastrum</taxon>
    </lineage>
</organism>
<dbReference type="FunFam" id="3.40.50.1820:FF:000002">
    <property type="entry name" value="S-formylglutathione hydrolase"/>
    <property type="match status" value="1"/>
</dbReference>
<name>A0A951UCY9_9CYAN</name>
<evidence type="ECO:0000256" key="5">
    <source>
        <dbReference type="ARBA" id="ARBA00047590"/>
    </source>
</evidence>
<dbReference type="PANTHER" id="PTHR10061">
    <property type="entry name" value="S-FORMYLGLUTATHIONE HYDROLASE"/>
    <property type="match status" value="1"/>
</dbReference>
<feature type="active site" description="Charge relay system" evidence="7">
    <location>
        <position position="261"/>
    </location>
</feature>
<feature type="active site" description="Charge relay system" evidence="7">
    <location>
        <position position="151"/>
    </location>
</feature>
<dbReference type="EC" id="3.1.2.12" evidence="2 6"/>
<sequence length="283" mass="31408">MSTAPNLVSENKCFGGTVGFYSHDSQTCKGEMRFSIYQPSQAKSERIPVLYFLSGLTCTEENFMAKAGAQQFAAKYGLIIVAPDTSPRNSGIPGEDDDWDFGTGAGFYVDATVEPWAGHYQMYSYVVQELPALIAEHFPVKPERQGIFGHSMGGHGALICALKNPEKYKSVSALAPIAAPMRCQWGQKAFSNYLGSDQETWRAYDASELVLTSSFKRPILIDQGTVDPFLEKQQLLPELFEQACEKAGQPLTLRFQEGYNHSYYFIASFIEDHINHHAAALCE</sequence>
<reference evidence="9" key="1">
    <citation type="submission" date="2021-05" db="EMBL/GenBank/DDBJ databases">
        <authorList>
            <person name="Pietrasiak N."/>
            <person name="Ward R."/>
            <person name="Stajich J.E."/>
            <person name="Kurbessoian T."/>
        </authorList>
    </citation>
    <scope>NUCLEOTIDE SEQUENCE</scope>
    <source>
        <strain evidence="9">CPER-KK1</strain>
    </source>
</reference>
<dbReference type="GO" id="GO:0005829">
    <property type="term" value="C:cytosol"/>
    <property type="evidence" value="ECO:0007669"/>
    <property type="project" value="TreeGrafter"/>
</dbReference>
<dbReference type="Proteomes" id="UP000753908">
    <property type="component" value="Unassembled WGS sequence"/>
</dbReference>
<evidence type="ECO:0000256" key="1">
    <source>
        <dbReference type="ARBA" id="ARBA00005622"/>
    </source>
</evidence>